<dbReference type="GO" id="GO:0005886">
    <property type="term" value="C:plasma membrane"/>
    <property type="evidence" value="ECO:0007669"/>
    <property type="project" value="UniProtKB-SubCell"/>
</dbReference>
<evidence type="ECO:0000256" key="1">
    <source>
        <dbReference type="ARBA" id="ARBA00004651"/>
    </source>
</evidence>
<proteinExistence type="predicted"/>
<dbReference type="InterPro" id="IPR011701">
    <property type="entry name" value="MFS"/>
</dbReference>
<evidence type="ECO:0000256" key="3">
    <source>
        <dbReference type="ARBA" id="ARBA00022692"/>
    </source>
</evidence>
<evidence type="ECO:0000313" key="8">
    <source>
        <dbReference type="EMBL" id="SVB18005.1"/>
    </source>
</evidence>
<feature type="transmembrane region" description="Helical" evidence="6">
    <location>
        <begin position="291"/>
        <end position="311"/>
    </location>
</feature>
<comment type="subcellular location">
    <subcellularLocation>
        <location evidence="1">Cell membrane</location>
        <topology evidence="1">Multi-pass membrane protein</topology>
    </subcellularLocation>
</comment>
<dbReference type="PANTHER" id="PTHR43124:SF3">
    <property type="entry name" value="CHLORAMPHENICOL EFFLUX PUMP RV0191"/>
    <property type="match status" value="1"/>
</dbReference>
<feature type="transmembrane region" description="Helical" evidence="6">
    <location>
        <begin position="323"/>
        <end position="346"/>
    </location>
</feature>
<organism evidence="8">
    <name type="scientific">marine metagenome</name>
    <dbReference type="NCBI Taxonomy" id="408172"/>
    <lineage>
        <taxon>unclassified sequences</taxon>
        <taxon>metagenomes</taxon>
        <taxon>ecological metagenomes</taxon>
    </lineage>
</organism>
<feature type="transmembrane region" description="Helical" evidence="6">
    <location>
        <begin position="12"/>
        <end position="32"/>
    </location>
</feature>
<dbReference type="InterPro" id="IPR020846">
    <property type="entry name" value="MFS_dom"/>
</dbReference>
<keyword evidence="3 6" id="KW-0812">Transmembrane</keyword>
<feature type="transmembrane region" description="Helical" evidence="6">
    <location>
        <begin position="231"/>
        <end position="255"/>
    </location>
</feature>
<dbReference type="SUPFAM" id="SSF103473">
    <property type="entry name" value="MFS general substrate transporter"/>
    <property type="match status" value="1"/>
</dbReference>
<feature type="transmembrane region" description="Helical" evidence="6">
    <location>
        <begin position="190"/>
        <end position="211"/>
    </location>
</feature>
<dbReference type="InterPro" id="IPR036259">
    <property type="entry name" value="MFS_trans_sf"/>
</dbReference>
<dbReference type="Pfam" id="PF07690">
    <property type="entry name" value="MFS_1"/>
    <property type="match status" value="1"/>
</dbReference>
<feature type="transmembrane region" description="Helical" evidence="6">
    <location>
        <begin position="38"/>
        <end position="65"/>
    </location>
</feature>
<dbReference type="PANTHER" id="PTHR43124">
    <property type="entry name" value="PURINE EFFLUX PUMP PBUE"/>
    <property type="match status" value="1"/>
</dbReference>
<sequence length="377" mass="40879">MSNFQKNIIITSIGHFLVHAMTMILPAILVLLESEYSVSLISLGKLLTVQILFLGLGGFPAGILADRFGSRAVLITYFIGLVISSVWLYFSTTFTMAAIGLGFLGLVTGLYHPAGLKMVSHSPNVSRYMSYHGVAGSLGLAAGPIYGGWMASWMGWRTAYLIPGGLALLGLIFLLAYHHESTPKPKEFKLNFTVTKVHLTIFTVASLWGLAHHGLFNFLPYYFTESVQTGFGTVVGSGFLTGFVLLLGVFGQLLGGRLGERFHRKNLYIWVVALNIPFLVMMAFYQGWYLVGITGILGAVNFMFQPVNNSLLADVTPSDQRGVIYGFSAGISFGVGSLAGVIGGYLGETLSINYIFPSMALFLLPAVLFAILLKKLI</sequence>
<dbReference type="Gene3D" id="1.20.1250.20">
    <property type="entry name" value="MFS general substrate transporter like domains"/>
    <property type="match status" value="1"/>
</dbReference>
<feature type="domain" description="Major facilitator superfamily (MFS) profile" evidence="7">
    <location>
        <begin position="7"/>
        <end position="377"/>
    </location>
</feature>
<evidence type="ECO:0000256" key="4">
    <source>
        <dbReference type="ARBA" id="ARBA00022989"/>
    </source>
</evidence>
<dbReference type="AlphaFoldDB" id="A0A382BW34"/>
<dbReference type="EMBL" id="UINC01031636">
    <property type="protein sequence ID" value="SVB18005.1"/>
    <property type="molecule type" value="Genomic_DNA"/>
</dbReference>
<feature type="transmembrane region" description="Helical" evidence="6">
    <location>
        <begin position="267"/>
        <end position="285"/>
    </location>
</feature>
<accession>A0A382BW34</accession>
<keyword evidence="4 6" id="KW-1133">Transmembrane helix</keyword>
<feature type="transmembrane region" description="Helical" evidence="6">
    <location>
        <begin position="159"/>
        <end position="178"/>
    </location>
</feature>
<feature type="transmembrane region" description="Helical" evidence="6">
    <location>
        <begin position="96"/>
        <end position="116"/>
    </location>
</feature>
<dbReference type="InterPro" id="IPR050189">
    <property type="entry name" value="MFS_Efflux_Transporters"/>
</dbReference>
<evidence type="ECO:0000259" key="7">
    <source>
        <dbReference type="PROSITE" id="PS50850"/>
    </source>
</evidence>
<feature type="transmembrane region" description="Helical" evidence="6">
    <location>
        <begin position="128"/>
        <end position="147"/>
    </location>
</feature>
<feature type="transmembrane region" description="Helical" evidence="6">
    <location>
        <begin position="72"/>
        <end position="90"/>
    </location>
</feature>
<evidence type="ECO:0000256" key="2">
    <source>
        <dbReference type="ARBA" id="ARBA00022475"/>
    </source>
</evidence>
<dbReference type="PROSITE" id="PS50850">
    <property type="entry name" value="MFS"/>
    <property type="match status" value="1"/>
</dbReference>
<gene>
    <name evidence="8" type="ORF">METZ01_LOCUS170859</name>
</gene>
<keyword evidence="2" id="KW-1003">Cell membrane</keyword>
<feature type="transmembrane region" description="Helical" evidence="6">
    <location>
        <begin position="352"/>
        <end position="373"/>
    </location>
</feature>
<reference evidence="8" key="1">
    <citation type="submission" date="2018-05" db="EMBL/GenBank/DDBJ databases">
        <authorList>
            <person name="Lanie J.A."/>
            <person name="Ng W.-L."/>
            <person name="Kazmierczak K.M."/>
            <person name="Andrzejewski T.M."/>
            <person name="Davidsen T.M."/>
            <person name="Wayne K.J."/>
            <person name="Tettelin H."/>
            <person name="Glass J.I."/>
            <person name="Rusch D."/>
            <person name="Podicherti R."/>
            <person name="Tsui H.-C.T."/>
            <person name="Winkler M.E."/>
        </authorList>
    </citation>
    <scope>NUCLEOTIDE SEQUENCE</scope>
</reference>
<protein>
    <recommendedName>
        <fullName evidence="7">Major facilitator superfamily (MFS) profile domain-containing protein</fullName>
    </recommendedName>
</protein>
<keyword evidence="5 6" id="KW-0472">Membrane</keyword>
<name>A0A382BW34_9ZZZZ</name>
<evidence type="ECO:0000256" key="5">
    <source>
        <dbReference type="ARBA" id="ARBA00023136"/>
    </source>
</evidence>
<evidence type="ECO:0000256" key="6">
    <source>
        <dbReference type="SAM" id="Phobius"/>
    </source>
</evidence>
<dbReference type="GO" id="GO:0022857">
    <property type="term" value="F:transmembrane transporter activity"/>
    <property type="evidence" value="ECO:0007669"/>
    <property type="project" value="InterPro"/>
</dbReference>